<keyword evidence="5" id="KW-1133">Transmembrane helix</keyword>
<dbReference type="PANTHER" id="PTHR21508">
    <property type="entry name" value="MITOGUARDIN"/>
    <property type="match status" value="1"/>
</dbReference>
<evidence type="ECO:0000256" key="6">
    <source>
        <dbReference type="ARBA" id="ARBA00023128"/>
    </source>
</evidence>
<dbReference type="PANTHER" id="PTHR21508:SF5">
    <property type="entry name" value="MITOGUARDIN"/>
    <property type="match status" value="1"/>
</dbReference>
<evidence type="ECO:0000256" key="1">
    <source>
        <dbReference type="ARBA" id="ARBA00004294"/>
    </source>
</evidence>
<name>A0A7R9JZ60_TIMGE</name>
<protein>
    <submittedName>
        <fullName evidence="8">Uncharacterized protein</fullName>
    </submittedName>
</protein>
<evidence type="ECO:0000313" key="8">
    <source>
        <dbReference type="EMBL" id="CAD7593405.1"/>
    </source>
</evidence>
<organism evidence="8">
    <name type="scientific">Timema genevievae</name>
    <name type="common">Walking stick</name>
    <dbReference type="NCBI Taxonomy" id="629358"/>
    <lineage>
        <taxon>Eukaryota</taxon>
        <taxon>Metazoa</taxon>
        <taxon>Ecdysozoa</taxon>
        <taxon>Arthropoda</taxon>
        <taxon>Hexapoda</taxon>
        <taxon>Insecta</taxon>
        <taxon>Pterygota</taxon>
        <taxon>Neoptera</taxon>
        <taxon>Polyneoptera</taxon>
        <taxon>Phasmatodea</taxon>
        <taxon>Timematodea</taxon>
        <taxon>Timematoidea</taxon>
        <taxon>Timematidae</taxon>
        <taxon>Timema</taxon>
    </lineage>
</organism>
<comment type="similarity">
    <text evidence="2">Belongs to the mitoguardin family.</text>
</comment>
<keyword evidence="6" id="KW-0496">Mitochondrion</keyword>
<accession>A0A7R9JZ60</accession>
<evidence type="ECO:0000256" key="2">
    <source>
        <dbReference type="ARBA" id="ARBA00008969"/>
    </source>
</evidence>
<evidence type="ECO:0000256" key="7">
    <source>
        <dbReference type="ARBA" id="ARBA00023136"/>
    </source>
</evidence>
<reference evidence="8" key="1">
    <citation type="submission" date="2020-11" db="EMBL/GenBank/DDBJ databases">
        <authorList>
            <person name="Tran Van P."/>
        </authorList>
    </citation>
    <scope>NUCLEOTIDE SEQUENCE</scope>
</reference>
<dbReference type="EMBL" id="OE840943">
    <property type="protein sequence ID" value="CAD7593405.1"/>
    <property type="molecule type" value="Genomic_DNA"/>
</dbReference>
<gene>
    <name evidence="8" type="ORF">TGEB3V08_LOCUS5299</name>
</gene>
<dbReference type="Pfam" id="PF10265">
    <property type="entry name" value="Miga"/>
    <property type="match status" value="1"/>
</dbReference>
<keyword evidence="3" id="KW-0812">Transmembrane</keyword>
<dbReference type="GO" id="GO:0008053">
    <property type="term" value="P:mitochondrial fusion"/>
    <property type="evidence" value="ECO:0007669"/>
    <property type="project" value="InterPro"/>
</dbReference>
<dbReference type="GO" id="GO:0005741">
    <property type="term" value="C:mitochondrial outer membrane"/>
    <property type="evidence" value="ECO:0007669"/>
    <property type="project" value="UniProtKB-SubCell"/>
</dbReference>
<dbReference type="AlphaFoldDB" id="A0A7R9JZ60"/>
<dbReference type="InterPro" id="IPR019392">
    <property type="entry name" value="Miga"/>
</dbReference>
<comment type="subcellular location">
    <subcellularLocation>
        <location evidence="1">Mitochondrion outer membrane</location>
    </subcellularLocation>
</comment>
<proteinExistence type="inferred from homology"/>
<evidence type="ECO:0000256" key="5">
    <source>
        <dbReference type="ARBA" id="ARBA00022989"/>
    </source>
</evidence>
<keyword evidence="4" id="KW-1000">Mitochondrion outer membrane</keyword>
<keyword evidence="7" id="KW-0472">Membrane</keyword>
<evidence type="ECO:0000256" key="4">
    <source>
        <dbReference type="ARBA" id="ARBA00022787"/>
    </source>
</evidence>
<sequence length="910" mass="103320">MQRRQRVLAQCIGDSEFWFNAERQRVLAQYIGEPASSGSMQRIYKHTFWKIYSRYKKQTKNVFLQAEETGAGFQASPPIGRTWRANQAHDVTAIDARARSLSIRTRRKLSRFGMRRVEFSGSALASAWRGRGEPSDRDLVVIDSQVYCMSGVLDHATTEVGMEALETAINYWDDALAAYTSVSAGPLAVTTGDEAQFCEDLQRLVDQAYELQEQCELLFLDQRSVLFRMDSSNRMYSELHSTVTSSAESFVSAQDEVADLREFEEFAEFFPDVESLHLYQVAKTHFESGGAIPYRLFDVFMEMAGTNLPARMTLRTEMVRCSSDVEFICKLHCIRLALTAMFREKANWQWLADTGRQILTDILIYGDKDPKDLLIAYEDMLSFLQNEDNWPQMEQELSLKGVKAMTLYDILLDYIIMDAFDDLDMPPSTVTAVVQNRWLSNGFKETALTTAVWSLFKAKRRMLRFADGFISHFYAISEQISPMMAWGFLGPDEGLKDICHFFRDQVTGLLVDMFSFQKCRYSTVQELSQDILQLMKNRADEIGNKLKTNLCDVVQSDKLLCLTVESALVSFLRTCTGRATHPLYCMDRSTTMFSKPSVTSSPLYSAPKRTPAWDANFAKCDNPISELPENHTEATTLAISLPFSGSCEMAAATKNIKTKMTIAYSDISTSDDTEMESDTDGQGTFTLATKLNRKRKCKAEQKQNTKKTIITSNQFDALKRAENEVTMTDDTQSITNDTTGDTLKQRLPPIVTRGSQHYMIITKYAKELGNNTNVYFLKDGLKIHTTTKQNLDLMQHLLKDLKQEYHTYSLPKDKPVHVVVKGLSSNMLTEDLQQELMGLGYPVAHVSAKPKLQNSMIPNATQDYTGCSVTRCPYKFLEGYLEALLYQRERNGRDGGCCHWTRQPDLGTHF</sequence>
<evidence type="ECO:0000256" key="3">
    <source>
        <dbReference type="ARBA" id="ARBA00022692"/>
    </source>
</evidence>